<sequence length="143" mass="14647">MDLFRKINDILDAADAEDAERKSAATSEDLRNAHGGGSTVDTSHNGEALGTPSRVGGEVRPGSGSRWAAGGSSWVKGLSERANAALQNISTPPRAPSAVGTGAEHVSLGAYPRPAQPEPSAVVPDDLFGSAGDGNDNDDLLVW</sequence>
<dbReference type="EMBL" id="JABANM010034323">
    <property type="protein sequence ID" value="KAF4699825.1"/>
    <property type="molecule type" value="Genomic_DNA"/>
</dbReference>
<feature type="region of interest" description="Disordered" evidence="1">
    <location>
        <begin position="16"/>
        <end position="72"/>
    </location>
</feature>
<protein>
    <submittedName>
        <fullName evidence="2">Uncharacterized protein</fullName>
    </submittedName>
</protein>
<reference evidence="2 3" key="1">
    <citation type="submission" date="2020-04" db="EMBL/GenBank/DDBJ databases">
        <title>Perkinsus olseni comparative genomics.</title>
        <authorList>
            <person name="Bogema D.R."/>
        </authorList>
    </citation>
    <scope>NUCLEOTIDE SEQUENCE [LARGE SCALE GENOMIC DNA]</scope>
    <source>
        <strain evidence="2">ATCC PRA-205</strain>
    </source>
</reference>
<name>A0A7J6PUU9_PEROL</name>
<evidence type="ECO:0000256" key="1">
    <source>
        <dbReference type="SAM" id="MobiDB-lite"/>
    </source>
</evidence>
<feature type="compositionally biased region" description="Basic and acidic residues" evidence="1">
    <location>
        <begin position="19"/>
        <end position="32"/>
    </location>
</feature>
<gene>
    <name evidence="2" type="ORF">FOZ62_016409</name>
</gene>
<comment type="caution">
    <text evidence="2">The sequence shown here is derived from an EMBL/GenBank/DDBJ whole genome shotgun (WGS) entry which is preliminary data.</text>
</comment>
<accession>A0A7J6PUU9</accession>
<evidence type="ECO:0000313" key="3">
    <source>
        <dbReference type="Proteomes" id="UP000574390"/>
    </source>
</evidence>
<feature type="non-terminal residue" evidence="2">
    <location>
        <position position="143"/>
    </location>
</feature>
<dbReference type="Proteomes" id="UP000574390">
    <property type="component" value="Unassembled WGS sequence"/>
</dbReference>
<proteinExistence type="predicted"/>
<evidence type="ECO:0000313" key="2">
    <source>
        <dbReference type="EMBL" id="KAF4699825.1"/>
    </source>
</evidence>
<feature type="region of interest" description="Disordered" evidence="1">
    <location>
        <begin position="89"/>
        <end position="143"/>
    </location>
</feature>
<organism evidence="2 3">
    <name type="scientific">Perkinsus olseni</name>
    <name type="common">Perkinsus atlanticus</name>
    <dbReference type="NCBI Taxonomy" id="32597"/>
    <lineage>
        <taxon>Eukaryota</taxon>
        <taxon>Sar</taxon>
        <taxon>Alveolata</taxon>
        <taxon>Perkinsozoa</taxon>
        <taxon>Perkinsea</taxon>
        <taxon>Perkinsida</taxon>
        <taxon>Perkinsidae</taxon>
        <taxon>Perkinsus</taxon>
    </lineage>
</organism>
<feature type="compositionally biased region" description="Low complexity" evidence="1">
    <location>
        <begin position="62"/>
        <end position="72"/>
    </location>
</feature>
<dbReference type="AlphaFoldDB" id="A0A7J6PUU9"/>